<reference evidence="3 4" key="1">
    <citation type="submission" date="2019-09" db="EMBL/GenBank/DDBJ databases">
        <authorList>
            <person name="Park J.-S."/>
            <person name="Choi H.-J."/>
        </authorList>
    </citation>
    <scope>NUCLEOTIDE SEQUENCE [LARGE SCALE GENOMIC DNA]</scope>
    <source>
        <strain evidence="3 4">176SS1-4</strain>
    </source>
</reference>
<keyword evidence="4" id="KW-1185">Reference proteome</keyword>
<feature type="region of interest" description="Disordered" evidence="1">
    <location>
        <begin position="17"/>
        <end position="150"/>
    </location>
</feature>
<dbReference type="Proteomes" id="UP000326554">
    <property type="component" value="Unassembled WGS sequence"/>
</dbReference>
<evidence type="ECO:0000256" key="2">
    <source>
        <dbReference type="SAM" id="SignalP"/>
    </source>
</evidence>
<feature type="compositionally biased region" description="Acidic residues" evidence="1">
    <location>
        <begin position="49"/>
        <end position="104"/>
    </location>
</feature>
<feature type="chain" id="PRO_5023809432" description="PRC-barrel domain-containing protein" evidence="2">
    <location>
        <begin position="23"/>
        <end position="264"/>
    </location>
</feature>
<proteinExistence type="predicted"/>
<protein>
    <recommendedName>
        <fullName evidence="5">PRC-barrel domain-containing protein</fullName>
    </recommendedName>
</protein>
<dbReference type="SUPFAM" id="SSF50346">
    <property type="entry name" value="PRC-barrel domain"/>
    <property type="match status" value="1"/>
</dbReference>
<dbReference type="EMBL" id="VYQE01000004">
    <property type="protein sequence ID" value="KAA9006756.1"/>
    <property type="molecule type" value="Genomic_DNA"/>
</dbReference>
<dbReference type="InterPro" id="IPR011033">
    <property type="entry name" value="PRC_barrel-like_sf"/>
</dbReference>
<feature type="compositionally biased region" description="Acidic residues" evidence="1">
    <location>
        <begin position="114"/>
        <end position="126"/>
    </location>
</feature>
<evidence type="ECO:0000256" key="1">
    <source>
        <dbReference type="SAM" id="MobiDB-lite"/>
    </source>
</evidence>
<sequence length="264" mass="27250">MTLKNLMLGTAVAALFAGPALAQDDTTEGDTEATTEMSTDTEAQAESGAESEGEVEGEMEMAEDAEVSSDAESSETAEGEDAEGDMAAEGESDMAAEGEGDMAADGESNMSAEGEGEMAAEGDMSEDAATGEGDGMSTDMTEGDTGMAEEGQPTSIAEMTVGEFIGLVVFSPEDERIGEIDYVVEQDGGLAGVIGIGGFLGLAEYTVAIPIEEFQLREEGDSLGLDATRDALRERPEFDETGVEGLEDDVVLGDMMESEEGSDS</sequence>
<dbReference type="RefSeq" id="WP_150445774.1">
    <property type="nucleotide sequence ID" value="NZ_VYQE01000004.1"/>
</dbReference>
<feature type="compositionally biased region" description="Low complexity" evidence="1">
    <location>
        <begin position="34"/>
        <end position="48"/>
    </location>
</feature>
<dbReference type="AlphaFoldDB" id="A0A5J5GET0"/>
<keyword evidence="2" id="KW-0732">Signal</keyword>
<gene>
    <name evidence="3" type="ORF">F3S47_13330</name>
</gene>
<name>A0A5J5GET0_9RHOB</name>
<evidence type="ECO:0000313" key="3">
    <source>
        <dbReference type="EMBL" id="KAA9006756.1"/>
    </source>
</evidence>
<comment type="caution">
    <text evidence="3">The sequence shown here is derived from an EMBL/GenBank/DDBJ whole genome shotgun (WGS) entry which is preliminary data.</text>
</comment>
<feature type="signal peptide" evidence="2">
    <location>
        <begin position="1"/>
        <end position="22"/>
    </location>
</feature>
<dbReference type="Gene3D" id="2.30.30.240">
    <property type="entry name" value="PRC-barrel domain"/>
    <property type="match status" value="1"/>
</dbReference>
<evidence type="ECO:0008006" key="5">
    <source>
        <dbReference type="Google" id="ProtNLM"/>
    </source>
</evidence>
<organism evidence="3 4">
    <name type="scientific">Histidinibacterium aquaticum</name>
    <dbReference type="NCBI Taxonomy" id="2613962"/>
    <lineage>
        <taxon>Bacteria</taxon>
        <taxon>Pseudomonadati</taxon>
        <taxon>Pseudomonadota</taxon>
        <taxon>Alphaproteobacteria</taxon>
        <taxon>Rhodobacterales</taxon>
        <taxon>Paracoccaceae</taxon>
        <taxon>Histidinibacterium</taxon>
    </lineage>
</organism>
<evidence type="ECO:0000313" key="4">
    <source>
        <dbReference type="Proteomes" id="UP000326554"/>
    </source>
</evidence>
<accession>A0A5J5GET0</accession>